<dbReference type="Gene3D" id="3.40.50.720">
    <property type="entry name" value="NAD(P)-binding Rossmann-like Domain"/>
    <property type="match status" value="1"/>
</dbReference>
<dbReference type="EMBL" id="JAOQIO010000038">
    <property type="protein sequence ID" value="MCU6793146.1"/>
    <property type="molecule type" value="Genomic_DNA"/>
</dbReference>
<reference evidence="3 4" key="1">
    <citation type="submission" date="2022-09" db="EMBL/GenBank/DDBJ databases">
        <authorList>
            <person name="Han X.L."/>
            <person name="Wang Q."/>
            <person name="Lu T."/>
        </authorList>
    </citation>
    <scope>NUCLEOTIDE SEQUENCE [LARGE SCALE GENOMIC DNA]</scope>
    <source>
        <strain evidence="3 4">WQ 127069</strain>
    </source>
</reference>
<dbReference type="SUPFAM" id="SSF55347">
    <property type="entry name" value="Glyceraldehyde-3-phosphate dehydrogenase-like, C-terminal domain"/>
    <property type="match status" value="1"/>
</dbReference>
<comment type="caution">
    <text evidence="3">The sequence shown here is derived from an EMBL/GenBank/DDBJ whole genome shotgun (WGS) entry which is preliminary data.</text>
</comment>
<dbReference type="InterPro" id="IPR000683">
    <property type="entry name" value="Gfo/Idh/MocA-like_OxRdtase_N"/>
</dbReference>
<dbReference type="InterPro" id="IPR051450">
    <property type="entry name" value="Gfo/Idh/MocA_Oxidoreductases"/>
</dbReference>
<dbReference type="PANTHER" id="PTHR43377">
    <property type="entry name" value="BILIVERDIN REDUCTASE A"/>
    <property type="match status" value="1"/>
</dbReference>
<gene>
    <name evidence="3" type="ORF">OB236_13565</name>
</gene>
<evidence type="ECO:0000313" key="4">
    <source>
        <dbReference type="Proteomes" id="UP001652445"/>
    </source>
</evidence>
<dbReference type="RefSeq" id="WP_262684456.1">
    <property type="nucleotide sequence ID" value="NZ_JAOQIO010000038.1"/>
</dbReference>
<dbReference type="Pfam" id="PF01408">
    <property type="entry name" value="GFO_IDH_MocA"/>
    <property type="match status" value="1"/>
</dbReference>
<dbReference type="InterPro" id="IPR036291">
    <property type="entry name" value="NAD(P)-bd_dom_sf"/>
</dbReference>
<accession>A0ABT2UG80</accession>
<organism evidence="3 4">
    <name type="scientific">Paenibacillus baimaensis</name>
    <dbReference type="NCBI Taxonomy" id="2982185"/>
    <lineage>
        <taxon>Bacteria</taxon>
        <taxon>Bacillati</taxon>
        <taxon>Bacillota</taxon>
        <taxon>Bacilli</taxon>
        <taxon>Bacillales</taxon>
        <taxon>Paenibacillaceae</taxon>
        <taxon>Paenibacillus</taxon>
    </lineage>
</organism>
<evidence type="ECO:0000313" key="3">
    <source>
        <dbReference type="EMBL" id="MCU6793146.1"/>
    </source>
</evidence>
<dbReference type="Gene3D" id="3.30.360.10">
    <property type="entry name" value="Dihydrodipicolinate Reductase, domain 2"/>
    <property type="match status" value="1"/>
</dbReference>
<dbReference type="PANTHER" id="PTHR43377:SF1">
    <property type="entry name" value="BILIVERDIN REDUCTASE A"/>
    <property type="match status" value="1"/>
</dbReference>
<keyword evidence="4" id="KW-1185">Reference proteome</keyword>
<dbReference type="Pfam" id="PF22725">
    <property type="entry name" value="GFO_IDH_MocA_C3"/>
    <property type="match status" value="1"/>
</dbReference>
<feature type="domain" description="GFO/IDH/MocA-like oxidoreductase" evidence="2">
    <location>
        <begin position="133"/>
        <end position="253"/>
    </location>
</feature>
<dbReference type="SUPFAM" id="SSF51735">
    <property type="entry name" value="NAD(P)-binding Rossmann-fold domains"/>
    <property type="match status" value="1"/>
</dbReference>
<protein>
    <submittedName>
        <fullName evidence="3">Gfo/Idh/MocA family oxidoreductase</fullName>
    </submittedName>
</protein>
<evidence type="ECO:0000259" key="1">
    <source>
        <dbReference type="Pfam" id="PF01408"/>
    </source>
</evidence>
<evidence type="ECO:0000259" key="2">
    <source>
        <dbReference type="Pfam" id="PF22725"/>
    </source>
</evidence>
<proteinExistence type="predicted"/>
<name>A0ABT2UG80_9BACL</name>
<feature type="domain" description="Gfo/Idh/MocA-like oxidoreductase N-terminal" evidence="1">
    <location>
        <begin position="4"/>
        <end position="123"/>
    </location>
</feature>
<sequence>MDKIRVIQIGAGRFGESWLKVLSEYDQVELVAVVDVVPDNLLKAGAITNLPEHQLFNSLESASQAVSADMVLIVTPPKTHKDLALQALQAGYHVMLEKPLTHTFEEAMELHQESKKYDKKVMISQNYRWRPQIQTLKRLIREETVGKIGYIEYDFRKAVKFGGWRDEMKEILLEDMSLHHFDIMRFLLDKEPVDVYSQSFRPDWSWFSGNPSAGVMIGFENDIQVHYFGSWVSRGRETTWNGDIRICGDLGCIEMTNDEIYIWKEEESEPTAVELDVMPHGDRLSSLNDLVDSIRNHRAPATSISDNINSFALTCAAIQSTQEGRKIMMNEFYQ</sequence>
<dbReference type="Proteomes" id="UP001652445">
    <property type="component" value="Unassembled WGS sequence"/>
</dbReference>
<dbReference type="InterPro" id="IPR055170">
    <property type="entry name" value="GFO_IDH_MocA-like_dom"/>
</dbReference>